<dbReference type="FunFam" id="3.40.50.1860:FF:000001">
    <property type="entry name" value="Glutamate racemase"/>
    <property type="match status" value="1"/>
</dbReference>
<evidence type="ECO:0000256" key="4">
    <source>
        <dbReference type="ARBA" id="ARBA00022984"/>
    </source>
</evidence>
<protein>
    <recommendedName>
        <fullName evidence="2 7">Glutamate racemase</fullName>
        <ecNumber evidence="2 7">5.1.1.3</ecNumber>
    </recommendedName>
</protein>
<dbReference type="Proteomes" id="UP000253083">
    <property type="component" value="Unassembled WGS sequence"/>
</dbReference>
<dbReference type="OrthoDB" id="9801055at2"/>
<dbReference type="PANTHER" id="PTHR21198:SF2">
    <property type="entry name" value="GLUTAMATE RACEMASE"/>
    <property type="match status" value="1"/>
</dbReference>
<gene>
    <name evidence="7" type="primary">murI</name>
    <name evidence="8" type="ORF">DFR28_10880</name>
</gene>
<dbReference type="InterPro" id="IPR033134">
    <property type="entry name" value="Asp/Glu_racemase_AS_2"/>
</dbReference>
<evidence type="ECO:0000256" key="5">
    <source>
        <dbReference type="ARBA" id="ARBA00023235"/>
    </source>
</evidence>
<evidence type="ECO:0000256" key="3">
    <source>
        <dbReference type="ARBA" id="ARBA00022960"/>
    </source>
</evidence>
<dbReference type="GO" id="GO:0071555">
    <property type="term" value="P:cell wall organization"/>
    <property type="evidence" value="ECO:0007669"/>
    <property type="project" value="UniProtKB-KW"/>
</dbReference>
<feature type="binding site" evidence="7">
    <location>
        <begin position="8"/>
        <end position="9"/>
    </location>
    <ligand>
        <name>substrate</name>
    </ligand>
</feature>
<dbReference type="InterPro" id="IPR015942">
    <property type="entry name" value="Asp/Glu/hydantoin_racemase"/>
</dbReference>
<feature type="binding site" evidence="7">
    <location>
        <begin position="184"/>
        <end position="185"/>
    </location>
    <ligand>
        <name>substrate</name>
    </ligand>
</feature>
<evidence type="ECO:0000256" key="1">
    <source>
        <dbReference type="ARBA" id="ARBA00001602"/>
    </source>
</evidence>
<dbReference type="UniPathway" id="UPA00219"/>
<comment type="similarity">
    <text evidence="7">Belongs to the aspartate/glutamate racemases family.</text>
</comment>
<dbReference type="GO" id="GO:0008881">
    <property type="term" value="F:glutamate racemase activity"/>
    <property type="evidence" value="ECO:0007669"/>
    <property type="project" value="UniProtKB-UniRule"/>
</dbReference>
<dbReference type="SUPFAM" id="SSF53681">
    <property type="entry name" value="Aspartate/glutamate racemase"/>
    <property type="match status" value="2"/>
</dbReference>
<dbReference type="GO" id="GO:0008360">
    <property type="term" value="P:regulation of cell shape"/>
    <property type="evidence" value="ECO:0007669"/>
    <property type="project" value="UniProtKB-KW"/>
</dbReference>
<feature type="binding site" evidence="7">
    <location>
        <begin position="73"/>
        <end position="74"/>
    </location>
    <ligand>
        <name>substrate</name>
    </ligand>
</feature>
<comment type="catalytic activity">
    <reaction evidence="1 7">
        <text>L-glutamate = D-glutamate</text>
        <dbReference type="Rhea" id="RHEA:12813"/>
        <dbReference type="ChEBI" id="CHEBI:29985"/>
        <dbReference type="ChEBI" id="CHEBI:29986"/>
        <dbReference type="EC" id="5.1.1.3"/>
    </reaction>
</comment>
<dbReference type="PROSITE" id="PS00923">
    <property type="entry name" value="ASP_GLU_RACEMASE_1"/>
    <property type="match status" value="1"/>
</dbReference>
<feature type="binding site" evidence="7">
    <location>
        <begin position="40"/>
        <end position="41"/>
    </location>
    <ligand>
        <name>substrate</name>
    </ligand>
</feature>
<dbReference type="EMBL" id="QNRT01000008">
    <property type="protein sequence ID" value="RBP48351.1"/>
    <property type="molecule type" value="Genomic_DNA"/>
</dbReference>
<evidence type="ECO:0000256" key="2">
    <source>
        <dbReference type="ARBA" id="ARBA00013090"/>
    </source>
</evidence>
<evidence type="ECO:0000313" key="9">
    <source>
        <dbReference type="Proteomes" id="UP000253083"/>
    </source>
</evidence>
<dbReference type="HAMAP" id="MF_00258">
    <property type="entry name" value="Glu_racemase"/>
    <property type="match status" value="1"/>
</dbReference>
<dbReference type="PANTHER" id="PTHR21198">
    <property type="entry name" value="GLUTAMATE RACEMASE"/>
    <property type="match status" value="1"/>
</dbReference>
<feature type="active site" description="Proton donor/acceptor" evidence="7">
    <location>
        <position position="183"/>
    </location>
</feature>
<dbReference type="GO" id="GO:0009252">
    <property type="term" value="P:peptidoglycan biosynthetic process"/>
    <property type="evidence" value="ECO:0007669"/>
    <property type="project" value="UniProtKB-UniRule"/>
</dbReference>
<dbReference type="InterPro" id="IPR001920">
    <property type="entry name" value="Asp/Glu_race"/>
</dbReference>
<dbReference type="InterPro" id="IPR004391">
    <property type="entry name" value="Glu_race"/>
</dbReference>
<feature type="active site" description="Proton donor/acceptor" evidence="7">
    <location>
        <position position="72"/>
    </location>
</feature>
<reference evidence="8 9" key="1">
    <citation type="submission" date="2018-06" db="EMBL/GenBank/DDBJ databases">
        <title>Genomic Encyclopedia of Type Strains, Phase IV (KMG-IV): sequencing the most valuable type-strain genomes for metagenomic binning, comparative biology and taxonomic classification.</title>
        <authorList>
            <person name="Goeker M."/>
        </authorList>
    </citation>
    <scope>NUCLEOTIDE SEQUENCE [LARGE SCALE GENOMIC DNA]</scope>
    <source>
        <strain evidence="8 9">DSM 24032</strain>
    </source>
</reference>
<dbReference type="Pfam" id="PF01177">
    <property type="entry name" value="Asp_Glu_race"/>
    <property type="match status" value="1"/>
</dbReference>
<keyword evidence="9" id="KW-1185">Reference proteome</keyword>
<keyword evidence="3 7" id="KW-0133">Cell shape</keyword>
<evidence type="ECO:0000256" key="6">
    <source>
        <dbReference type="ARBA" id="ARBA00023316"/>
    </source>
</evidence>
<comment type="function">
    <text evidence="7">Provides the (R)-glutamate required for cell wall biosynthesis.</text>
</comment>
<evidence type="ECO:0000256" key="7">
    <source>
        <dbReference type="HAMAP-Rule" id="MF_00258"/>
    </source>
</evidence>
<keyword evidence="6 7" id="KW-0961">Cell wall biogenesis/degradation</keyword>
<sequence>MAKVVIYDSGVGGLSIYQAVVRVCPQHDYVFLSDNAAFPYGTKPEDALLARVSLVVAAAIERLSPDLLVVACNTASTVALPMLRANYSIPIVGVVPAIKPAALSSISKQIALLATPATIERAYTQALIDEFAADCMVVKIGSSELVELAEKKLRGEVIDNAALTKILTPVLNNKDIDTLVLACTHFPLLATEIEAVFVAHDRAVKLVDSGPGIARRVADLAPVYSGAKLGQRGCSTAMFTRSLNAPQLQTNLADLGFSNFAVLDIPG</sequence>
<keyword evidence="5 7" id="KW-0413">Isomerase</keyword>
<dbReference type="NCBIfam" id="TIGR00067">
    <property type="entry name" value="glut_race"/>
    <property type="match status" value="1"/>
</dbReference>
<dbReference type="RefSeq" id="WP_113955825.1">
    <property type="nucleotide sequence ID" value="NZ_QNRT01000008.1"/>
</dbReference>
<dbReference type="Gene3D" id="3.40.50.1860">
    <property type="match status" value="2"/>
</dbReference>
<comment type="pathway">
    <text evidence="7">Cell wall biogenesis; peptidoglycan biosynthesis.</text>
</comment>
<organism evidence="8 9">
    <name type="scientific">Arenicella xantha</name>
    <dbReference type="NCBI Taxonomy" id="644221"/>
    <lineage>
        <taxon>Bacteria</taxon>
        <taxon>Pseudomonadati</taxon>
        <taxon>Pseudomonadota</taxon>
        <taxon>Gammaproteobacteria</taxon>
        <taxon>Arenicellales</taxon>
        <taxon>Arenicellaceae</taxon>
        <taxon>Arenicella</taxon>
    </lineage>
</organism>
<dbReference type="InterPro" id="IPR018187">
    <property type="entry name" value="Asp/Glu_racemase_AS_1"/>
</dbReference>
<proteinExistence type="inferred from homology"/>
<dbReference type="EC" id="5.1.1.3" evidence="2 7"/>
<comment type="caution">
    <text evidence="8">The sequence shown here is derived from an EMBL/GenBank/DDBJ whole genome shotgun (WGS) entry which is preliminary data.</text>
</comment>
<name>A0A395JG04_9GAMM</name>
<accession>A0A395JG04</accession>
<dbReference type="InParanoid" id="A0A395JG04"/>
<keyword evidence="4 7" id="KW-0573">Peptidoglycan synthesis</keyword>
<dbReference type="AlphaFoldDB" id="A0A395JG04"/>
<dbReference type="PROSITE" id="PS00924">
    <property type="entry name" value="ASP_GLU_RACEMASE_2"/>
    <property type="match status" value="1"/>
</dbReference>
<dbReference type="FunCoup" id="A0A395JG04">
    <property type="interactions" value="230"/>
</dbReference>
<evidence type="ECO:0000313" key="8">
    <source>
        <dbReference type="EMBL" id="RBP48351.1"/>
    </source>
</evidence>